<keyword evidence="6" id="KW-0520">NAD</keyword>
<feature type="domain" description="3-hydroxyacyl-CoA dehydrogenase C-terminal" evidence="9">
    <location>
        <begin position="206"/>
        <end position="305"/>
    </location>
</feature>
<comment type="pathway">
    <text evidence="1">Lipid metabolism; fatty acid beta-oxidation.</text>
</comment>
<reference evidence="11 12" key="1">
    <citation type="submission" date="2023-04" db="EMBL/GenBank/DDBJ databases">
        <authorList>
            <person name="Hsu D."/>
        </authorList>
    </citation>
    <scope>NUCLEOTIDE SEQUENCE [LARGE SCALE GENOMIC DNA]</scope>
    <source>
        <strain evidence="11 12">MK1</strain>
    </source>
</reference>
<dbReference type="Proteomes" id="UP001329915">
    <property type="component" value="Chromosome"/>
</dbReference>
<evidence type="ECO:0000259" key="10">
    <source>
        <dbReference type="Pfam" id="PF02737"/>
    </source>
</evidence>
<dbReference type="Gene3D" id="3.40.50.720">
    <property type="entry name" value="NAD(P)-binding Rossmann-like Domain"/>
    <property type="match status" value="1"/>
</dbReference>
<evidence type="ECO:0000256" key="6">
    <source>
        <dbReference type="ARBA" id="ARBA00023027"/>
    </source>
</evidence>
<dbReference type="SUPFAM" id="SSF48179">
    <property type="entry name" value="6-phosphogluconate dehydrogenase C-terminal domain-like"/>
    <property type="match status" value="2"/>
</dbReference>
<keyword evidence="4" id="KW-0442">Lipid degradation</keyword>
<evidence type="ECO:0000313" key="12">
    <source>
        <dbReference type="Proteomes" id="UP001329915"/>
    </source>
</evidence>
<protein>
    <submittedName>
        <fullName evidence="11">3-hydroxyacyl-CoA dehydrogenase NAD-binding domain-containing protein</fullName>
    </submittedName>
</protein>
<keyword evidence="7" id="KW-0443">Lipid metabolism</keyword>
<evidence type="ECO:0000256" key="7">
    <source>
        <dbReference type="ARBA" id="ARBA00023098"/>
    </source>
</evidence>
<dbReference type="InterPro" id="IPR001753">
    <property type="entry name" value="Enoyl-CoA_hydra/iso"/>
</dbReference>
<dbReference type="InterPro" id="IPR006176">
    <property type="entry name" value="3-OHacyl-CoA_DH_NAD-bd"/>
</dbReference>
<proteinExistence type="inferred from homology"/>
<comment type="similarity">
    <text evidence="2">Belongs to the 3-hydroxyacyl-CoA dehydrogenase family.</text>
</comment>
<evidence type="ECO:0000256" key="8">
    <source>
        <dbReference type="ARBA" id="ARBA00049556"/>
    </source>
</evidence>
<dbReference type="PANTHER" id="PTHR48075">
    <property type="entry name" value="3-HYDROXYACYL-COA DEHYDROGENASE FAMILY PROTEIN"/>
    <property type="match status" value="1"/>
</dbReference>
<dbReference type="AlphaFoldDB" id="A0AAU0UNC9"/>
<sequence>MQIKSAAVLGAGIMGSTIAAHLANVGIPTYLLDIVPRELTEKEKSQGLTMESPAVRNRLAAGGKQALLKAKPAPLYSKTDVELINVGNFEDDLKVLGEVDWIIEVVVENLAIKKKLFARVDEYRKPGTIVSSNTSGISINAMIEDMPQEFKEHFLGTHFFNPPRYMKLLEIIPAKETKQEVVDFMMHFGERVLGKGVVLAKDTPNFIANRIGTYGLIATAKEMQERGLSISQVDAITGPAMGRPKSASFRTLDMVGLDTFVHVANNVVENTDSAEEKAAFDVPKFMLDMVDKKWLGDKSGQGFYRKERTPKGKQILEIDYNSMDYKPKEKAGFASLEAAKAAPGSSVDKLKMLIYGKDEAAKFAWETAKKALLYTAAKIPEIADDIVSIDKAMKWGFNWKMGPFETWDAIGVEKSVERMKQDGEDLPPLVEKLLAKGYKSFYKKDEGRLYYFDLESGGYKPTIEKPEIIQLKEMKKADKVIKANSGASLIDMGDGVACLEFHSPNNAIGADIVQMINYAVEEVEKNYEGLVVGNQGKNFCVGANLMLLLMEAQDDNWDDINFIVKGFQDACMTLKYSQKPVVAAPFAMTLGGGCEVMLGSHRVRAAAETYIGQVESGVGLIPGGGGNKEVLIRYTEGVTDPKADLQPYVNKAFEMIAMSKVATSAKEAQDMNLLRDTDKITVNQDYLLYDAKQTVLAMAQEGFEPLRPKKLRVVGETGYAALKLGAYTMREGGFISAHDEKIANKISYVLTGGSVPANTLVTEQYLLDLEREAFLSLCGEPKSQERMMHMLKTGKPLRN</sequence>
<dbReference type="SUPFAM" id="SSF52096">
    <property type="entry name" value="ClpP/crotonase"/>
    <property type="match status" value="1"/>
</dbReference>
<evidence type="ECO:0000256" key="1">
    <source>
        <dbReference type="ARBA" id="ARBA00005005"/>
    </source>
</evidence>
<evidence type="ECO:0000256" key="4">
    <source>
        <dbReference type="ARBA" id="ARBA00022963"/>
    </source>
</evidence>
<evidence type="ECO:0000259" key="9">
    <source>
        <dbReference type="Pfam" id="PF00725"/>
    </source>
</evidence>
<dbReference type="Gene3D" id="1.10.1040.50">
    <property type="match status" value="1"/>
</dbReference>
<accession>A0AAU0UNC9</accession>
<dbReference type="InterPro" id="IPR036291">
    <property type="entry name" value="NAD(P)-bd_dom_sf"/>
</dbReference>
<evidence type="ECO:0000313" key="11">
    <source>
        <dbReference type="EMBL" id="WRO21721.1"/>
    </source>
</evidence>
<dbReference type="KEGG" id="dbc:MFMK1_001533"/>
<evidence type="ECO:0000256" key="5">
    <source>
        <dbReference type="ARBA" id="ARBA00023002"/>
    </source>
</evidence>
<name>A0AAU0UNC9_9FIRM</name>
<evidence type="ECO:0000256" key="3">
    <source>
        <dbReference type="ARBA" id="ARBA00022832"/>
    </source>
</evidence>
<dbReference type="GO" id="GO:0016042">
    <property type="term" value="P:lipid catabolic process"/>
    <property type="evidence" value="ECO:0007669"/>
    <property type="project" value="UniProtKB-KW"/>
</dbReference>
<dbReference type="Pfam" id="PF00378">
    <property type="entry name" value="ECH_1"/>
    <property type="match status" value="1"/>
</dbReference>
<gene>
    <name evidence="11" type="ORF">MFMK1_001533</name>
</gene>
<feature type="domain" description="3-hydroxyacyl-CoA dehydrogenase NAD binding" evidence="10">
    <location>
        <begin position="6"/>
        <end position="203"/>
    </location>
</feature>
<comment type="catalytic activity">
    <reaction evidence="8">
        <text>a (3S)-3-hydroxyacyl-CoA + NAD(+) = a 3-oxoacyl-CoA + NADH + H(+)</text>
        <dbReference type="Rhea" id="RHEA:22432"/>
        <dbReference type="ChEBI" id="CHEBI:15378"/>
        <dbReference type="ChEBI" id="CHEBI:57318"/>
        <dbReference type="ChEBI" id="CHEBI:57540"/>
        <dbReference type="ChEBI" id="CHEBI:57945"/>
        <dbReference type="ChEBI" id="CHEBI:90726"/>
        <dbReference type="EC" id="1.1.1.35"/>
    </reaction>
</comment>
<evidence type="ECO:0000256" key="2">
    <source>
        <dbReference type="ARBA" id="ARBA00009463"/>
    </source>
</evidence>
<keyword evidence="12" id="KW-1185">Reference proteome</keyword>
<organism evidence="11 12">
    <name type="scientific">Metallumcola ferriviriculae</name>
    <dbReference type="NCBI Taxonomy" id="3039180"/>
    <lineage>
        <taxon>Bacteria</taxon>
        <taxon>Bacillati</taxon>
        <taxon>Bacillota</taxon>
        <taxon>Clostridia</taxon>
        <taxon>Neomoorellales</taxon>
        <taxon>Desulfitibacteraceae</taxon>
        <taxon>Metallumcola</taxon>
    </lineage>
</organism>
<keyword evidence="3" id="KW-0276">Fatty acid metabolism</keyword>
<dbReference type="GO" id="GO:0070403">
    <property type="term" value="F:NAD+ binding"/>
    <property type="evidence" value="ECO:0007669"/>
    <property type="project" value="InterPro"/>
</dbReference>
<dbReference type="GO" id="GO:0006631">
    <property type="term" value="P:fatty acid metabolic process"/>
    <property type="evidence" value="ECO:0007669"/>
    <property type="project" value="UniProtKB-KW"/>
</dbReference>
<dbReference type="Pfam" id="PF00725">
    <property type="entry name" value="3HCDH"/>
    <property type="match status" value="1"/>
</dbReference>
<dbReference type="Pfam" id="PF02737">
    <property type="entry name" value="3HCDH_N"/>
    <property type="match status" value="1"/>
</dbReference>
<dbReference type="EMBL" id="CP121694">
    <property type="protein sequence ID" value="WRO21721.1"/>
    <property type="molecule type" value="Genomic_DNA"/>
</dbReference>
<dbReference type="SUPFAM" id="SSF51735">
    <property type="entry name" value="NAD(P)-binding Rossmann-fold domains"/>
    <property type="match status" value="1"/>
</dbReference>
<dbReference type="InterPro" id="IPR006108">
    <property type="entry name" value="3HC_DH_C"/>
</dbReference>
<dbReference type="Gene3D" id="3.90.226.10">
    <property type="entry name" value="2-enoyl-CoA Hydratase, Chain A, domain 1"/>
    <property type="match status" value="1"/>
</dbReference>
<dbReference type="PANTHER" id="PTHR48075:SF7">
    <property type="entry name" value="3-HYDROXYACYL-COA DEHYDROGENASE-RELATED"/>
    <property type="match status" value="1"/>
</dbReference>
<dbReference type="InterPro" id="IPR029045">
    <property type="entry name" value="ClpP/crotonase-like_dom_sf"/>
</dbReference>
<dbReference type="InterPro" id="IPR008927">
    <property type="entry name" value="6-PGluconate_DH-like_C_sf"/>
</dbReference>
<keyword evidence="5" id="KW-0560">Oxidoreductase</keyword>
<dbReference type="CDD" id="cd06558">
    <property type="entry name" value="crotonase-like"/>
    <property type="match status" value="1"/>
</dbReference>
<dbReference type="GO" id="GO:0003857">
    <property type="term" value="F:(3S)-3-hydroxyacyl-CoA dehydrogenase (NAD+) activity"/>
    <property type="evidence" value="ECO:0007669"/>
    <property type="project" value="UniProtKB-EC"/>
</dbReference>